<accession>A0ABR8D8U3</accession>
<sequence length="46" mass="5183">MDESCHFFGFVQKILCHFTKAIAPKTPLTSKERSPSVIVTILRASF</sequence>
<dbReference type="EMBL" id="JACJSG010000029">
    <property type="protein sequence ID" value="MBD2502976.1"/>
    <property type="molecule type" value="Genomic_DNA"/>
</dbReference>
<reference evidence="1 2" key="1">
    <citation type="journal article" date="2020" name="ISME J.">
        <title>Comparative genomics reveals insights into cyanobacterial evolution and habitat adaptation.</title>
        <authorList>
            <person name="Chen M.Y."/>
            <person name="Teng W.K."/>
            <person name="Zhao L."/>
            <person name="Hu C.X."/>
            <person name="Zhou Y.K."/>
            <person name="Han B.P."/>
            <person name="Song L.R."/>
            <person name="Shu W.S."/>
        </authorList>
    </citation>
    <scope>NUCLEOTIDE SEQUENCE [LARGE SCALE GENOMIC DNA]</scope>
    <source>
        <strain evidence="1 2">FACHB-119</strain>
    </source>
</reference>
<dbReference type="Proteomes" id="UP000661112">
    <property type="component" value="Unassembled WGS sequence"/>
</dbReference>
<evidence type="ECO:0000313" key="2">
    <source>
        <dbReference type="Proteomes" id="UP000661112"/>
    </source>
</evidence>
<evidence type="ECO:0000313" key="1">
    <source>
        <dbReference type="EMBL" id="MBD2502976.1"/>
    </source>
</evidence>
<organism evidence="1 2">
    <name type="scientific">Anabaena azotica FACHB-119</name>
    <dbReference type="NCBI Taxonomy" id="947527"/>
    <lineage>
        <taxon>Bacteria</taxon>
        <taxon>Bacillati</taxon>
        <taxon>Cyanobacteriota</taxon>
        <taxon>Cyanophyceae</taxon>
        <taxon>Nostocales</taxon>
        <taxon>Nostocaceae</taxon>
        <taxon>Anabaena</taxon>
        <taxon>Anabaena azotica</taxon>
    </lineage>
</organism>
<protein>
    <submittedName>
        <fullName evidence="1">Uncharacterized protein</fullName>
    </submittedName>
</protein>
<keyword evidence="2" id="KW-1185">Reference proteome</keyword>
<proteinExistence type="predicted"/>
<comment type="caution">
    <text evidence="1">The sequence shown here is derived from an EMBL/GenBank/DDBJ whole genome shotgun (WGS) entry which is preliminary data.</text>
</comment>
<name>A0ABR8D8U3_9NOST</name>
<gene>
    <name evidence="1" type="ORF">H6G83_20615</name>
</gene>